<comment type="caution">
    <text evidence="2">The sequence shown here is derived from an EMBL/GenBank/DDBJ whole genome shotgun (WGS) entry which is preliminary data.</text>
</comment>
<dbReference type="PANTHER" id="PTHR11614">
    <property type="entry name" value="PHOSPHOLIPASE-RELATED"/>
    <property type="match status" value="1"/>
</dbReference>
<evidence type="ECO:0000259" key="1">
    <source>
        <dbReference type="Pfam" id="PF12146"/>
    </source>
</evidence>
<organism evidence="2 3">
    <name type="scientific">Chryseomicrobium palamuruense</name>
    <dbReference type="NCBI Taxonomy" id="682973"/>
    <lineage>
        <taxon>Bacteria</taxon>
        <taxon>Bacillati</taxon>
        <taxon>Bacillota</taxon>
        <taxon>Bacilli</taxon>
        <taxon>Bacillales</taxon>
        <taxon>Caryophanaceae</taxon>
        <taxon>Chryseomicrobium</taxon>
    </lineage>
</organism>
<evidence type="ECO:0000313" key="3">
    <source>
        <dbReference type="Proteomes" id="UP001595733"/>
    </source>
</evidence>
<dbReference type="InterPro" id="IPR051044">
    <property type="entry name" value="MAG_DAG_Lipase"/>
</dbReference>
<dbReference type="EMBL" id="JBHSEF010000011">
    <property type="protein sequence ID" value="MFC4354503.1"/>
    <property type="molecule type" value="Genomic_DNA"/>
</dbReference>
<dbReference type="Proteomes" id="UP001595733">
    <property type="component" value="Unassembled WGS sequence"/>
</dbReference>
<dbReference type="RefSeq" id="WP_378140780.1">
    <property type="nucleotide sequence ID" value="NZ_JBHSEF010000011.1"/>
</dbReference>
<gene>
    <name evidence="2" type="ORF">ACFO0S_05345</name>
</gene>
<dbReference type="GO" id="GO:0016787">
    <property type="term" value="F:hydrolase activity"/>
    <property type="evidence" value="ECO:0007669"/>
    <property type="project" value="UniProtKB-KW"/>
</dbReference>
<proteinExistence type="predicted"/>
<evidence type="ECO:0000313" key="2">
    <source>
        <dbReference type="EMBL" id="MFC4354503.1"/>
    </source>
</evidence>
<dbReference type="Gene3D" id="3.40.50.1820">
    <property type="entry name" value="alpha/beta hydrolase"/>
    <property type="match status" value="1"/>
</dbReference>
<feature type="domain" description="Serine aminopeptidase S33" evidence="1">
    <location>
        <begin position="26"/>
        <end position="285"/>
    </location>
</feature>
<keyword evidence="3" id="KW-1185">Reference proteome</keyword>
<accession>A0ABV8UTA2</accession>
<reference evidence="3" key="1">
    <citation type="journal article" date="2019" name="Int. J. Syst. Evol. Microbiol.">
        <title>The Global Catalogue of Microorganisms (GCM) 10K type strain sequencing project: providing services to taxonomists for standard genome sequencing and annotation.</title>
        <authorList>
            <consortium name="The Broad Institute Genomics Platform"/>
            <consortium name="The Broad Institute Genome Sequencing Center for Infectious Disease"/>
            <person name="Wu L."/>
            <person name="Ma J."/>
        </authorList>
    </citation>
    <scope>NUCLEOTIDE SEQUENCE [LARGE SCALE GENOMIC DNA]</scope>
    <source>
        <strain evidence="3">CCUG 50353</strain>
    </source>
</reference>
<protein>
    <submittedName>
        <fullName evidence="2">Alpha/beta fold hydrolase</fullName>
    </submittedName>
</protein>
<dbReference type="InterPro" id="IPR022742">
    <property type="entry name" value="Hydrolase_4"/>
</dbReference>
<dbReference type="Pfam" id="PF12146">
    <property type="entry name" value="Hydrolase_4"/>
    <property type="match status" value="1"/>
</dbReference>
<sequence>METFWFTMTDGHEIFTRFYSNDRGMGHVHILHGLAEHSGRYDDFARHLISEGYSVSLHDHRGHGETGQKQGTLGYFSDGEGFERVTDDVNEVIHLLKGRLSDKPLILLGHSMGSFIARRFVQKYPDGVSKLVLVGTGGDPGIMGFVGLQLAKVSSRGEKAKLPGNQLNKLTFGSYNKRIPNVSHEFDWLSTDGEVVQAYDQDPLCGFVSTNKLYKDLLTGLRTIHSSTNLEKMRKDLPVLLIAGAEDPVGNYGKGVRDVAKNFAKSGMEQVKLVLIENHRHEILNGHERISVYDEITRWLLEE</sequence>
<dbReference type="InterPro" id="IPR029058">
    <property type="entry name" value="AB_hydrolase_fold"/>
</dbReference>
<keyword evidence="2" id="KW-0378">Hydrolase</keyword>
<dbReference type="SUPFAM" id="SSF53474">
    <property type="entry name" value="alpha/beta-Hydrolases"/>
    <property type="match status" value="1"/>
</dbReference>
<name>A0ABV8UTA2_9BACL</name>